<proteinExistence type="inferred from homology"/>
<keyword evidence="5 6" id="KW-0472">Membrane</keyword>
<feature type="transmembrane region" description="Helical" evidence="6">
    <location>
        <begin position="6"/>
        <end position="23"/>
    </location>
</feature>
<dbReference type="InterPro" id="IPR005349">
    <property type="entry name" value="TMEM14"/>
</dbReference>
<evidence type="ECO:0008006" key="9">
    <source>
        <dbReference type="Google" id="ProtNLM"/>
    </source>
</evidence>
<evidence type="ECO:0000256" key="6">
    <source>
        <dbReference type="SAM" id="Phobius"/>
    </source>
</evidence>
<dbReference type="Gene3D" id="1.10.10.1740">
    <property type="entry name" value="Transmembrane protein 14-like"/>
    <property type="match status" value="1"/>
</dbReference>
<evidence type="ECO:0000256" key="5">
    <source>
        <dbReference type="ARBA" id="ARBA00023136"/>
    </source>
</evidence>
<accession>A0A8S1GM19</accession>
<reference evidence="7" key="1">
    <citation type="submission" date="2020-10" db="EMBL/GenBank/DDBJ databases">
        <authorList>
            <person name="Kikuchi T."/>
        </authorList>
    </citation>
    <scope>NUCLEOTIDE SEQUENCE</scope>
    <source>
        <strain evidence="7">NKZ352</strain>
    </source>
</reference>
<name>A0A8S1GM19_9PELO</name>
<sequence length="103" mass="10503">MDVNSVNFIYAGLLTAGGVIGYLKAASIPSLAAGAGSGAIVGLATYYNIPQKTILVAAVSGILTVAMGRRFIRSGKFIPAGLIAGSSAVTFITQLLKIQREGM</sequence>
<keyword evidence="8" id="KW-1185">Reference proteome</keyword>
<comment type="similarity">
    <text evidence="2">Belongs to the TMEM14 family.</text>
</comment>
<comment type="subcellular location">
    <subcellularLocation>
        <location evidence="1">Membrane</location>
    </subcellularLocation>
</comment>
<keyword evidence="3 6" id="KW-0812">Transmembrane</keyword>
<gene>
    <name evidence="7" type="ORF">CAUJ_LOCUS196</name>
</gene>
<keyword evidence="4 6" id="KW-1133">Transmembrane helix</keyword>
<evidence type="ECO:0000256" key="1">
    <source>
        <dbReference type="ARBA" id="ARBA00004370"/>
    </source>
</evidence>
<evidence type="ECO:0000256" key="4">
    <source>
        <dbReference type="ARBA" id="ARBA00022989"/>
    </source>
</evidence>
<dbReference type="PANTHER" id="PTHR12668:SF43">
    <property type="entry name" value="TRANSMEMBRANE PROTEIN 14 HOMOLOG"/>
    <property type="match status" value="1"/>
</dbReference>
<feature type="transmembrane region" description="Helical" evidence="6">
    <location>
        <begin position="53"/>
        <end position="72"/>
    </location>
</feature>
<dbReference type="Pfam" id="PF03647">
    <property type="entry name" value="Tmemb_14"/>
    <property type="match status" value="1"/>
</dbReference>
<protein>
    <recommendedName>
        <fullName evidence="9">Transmembrane protein 14C</fullName>
    </recommendedName>
</protein>
<comment type="caution">
    <text evidence="7">The sequence shown here is derived from an EMBL/GenBank/DDBJ whole genome shotgun (WGS) entry which is preliminary data.</text>
</comment>
<evidence type="ECO:0000313" key="7">
    <source>
        <dbReference type="EMBL" id="CAD6184277.1"/>
    </source>
</evidence>
<evidence type="ECO:0000313" key="8">
    <source>
        <dbReference type="Proteomes" id="UP000835052"/>
    </source>
</evidence>
<evidence type="ECO:0000256" key="2">
    <source>
        <dbReference type="ARBA" id="ARBA00007590"/>
    </source>
</evidence>
<evidence type="ECO:0000256" key="3">
    <source>
        <dbReference type="ARBA" id="ARBA00022692"/>
    </source>
</evidence>
<dbReference type="OrthoDB" id="5620at2759"/>
<dbReference type="AlphaFoldDB" id="A0A8S1GM19"/>
<dbReference type="EMBL" id="CAJGYM010000001">
    <property type="protein sequence ID" value="CAD6184277.1"/>
    <property type="molecule type" value="Genomic_DNA"/>
</dbReference>
<dbReference type="Proteomes" id="UP000835052">
    <property type="component" value="Unassembled WGS sequence"/>
</dbReference>
<organism evidence="7 8">
    <name type="scientific">Caenorhabditis auriculariae</name>
    <dbReference type="NCBI Taxonomy" id="2777116"/>
    <lineage>
        <taxon>Eukaryota</taxon>
        <taxon>Metazoa</taxon>
        <taxon>Ecdysozoa</taxon>
        <taxon>Nematoda</taxon>
        <taxon>Chromadorea</taxon>
        <taxon>Rhabditida</taxon>
        <taxon>Rhabditina</taxon>
        <taxon>Rhabditomorpha</taxon>
        <taxon>Rhabditoidea</taxon>
        <taxon>Rhabditidae</taxon>
        <taxon>Peloderinae</taxon>
        <taxon>Caenorhabditis</taxon>
    </lineage>
</organism>
<dbReference type="PANTHER" id="PTHR12668">
    <property type="entry name" value="TRANSMEMBRANE PROTEIN 14, 15"/>
    <property type="match status" value="1"/>
</dbReference>
<dbReference type="GO" id="GO:0070453">
    <property type="term" value="P:regulation of heme biosynthetic process"/>
    <property type="evidence" value="ECO:0007669"/>
    <property type="project" value="TreeGrafter"/>
</dbReference>
<dbReference type="GO" id="GO:0031966">
    <property type="term" value="C:mitochondrial membrane"/>
    <property type="evidence" value="ECO:0007669"/>
    <property type="project" value="TreeGrafter"/>
</dbReference>
<dbReference type="InterPro" id="IPR044890">
    <property type="entry name" value="TMEM14_sf"/>
</dbReference>